<feature type="transmembrane region" description="Helical" evidence="3">
    <location>
        <begin position="58"/>
        <end position="80"/>
    </location>
</feature>
<comment type="similarity">
    <text evidence="2">Belongs to the major facilitator superfamily. Monocarboxylate porter (TC 2.A.1.13) family.</text>
</comment>
<feature type="transmembrane region" description="Helical" evidence="3">
    <location>
        <begin position="328"/>
        <end position="347"/>
    </location>
</feature>
<comment type="subcellular location">
    <subcellularLocation>
        <location evidence="1">Membrane</location>
        <topology evidence="1">Multi-pass membrane protein</topology>
    </subcellularLocation>
</comment>
<keyword evidence="3" id="KW-0812">Transmembrane</keyword>
<organism evidence="5 6">
    <name type="scientific">Patellaria atrata CBS 101060</name>
    <dbReference type="NCBI Taxonomy" id="1346257"/>
    <lineage>
        <taxon>Eukaryota</taxon>
        <taxon>Fungi</taxon>
        <taxon>Dikarya</taxon>
        <taxon>Ascomycota</taxon>
        <taxon>Pezizomycotina</taxon>
        <taxon>Dothideomycetes</taxon>
        <taxon>Dothideomycetes incertae sedis</taxon>
        <taxon>Patellariales</taxon>
        <taxon>Patellariaceae</taxon>
        <taxon>Patellaria</taxon>
    </lineage>
</organism>
<feature type="transmembrane region" description="Helical" evidence="3">
    <location>
        <begin position="189"/>
        <end position="209"/>
    </location>
</feature>
<proteinExistence type="inferred from homology"/>
<feature type="transmembrane region" description="Helical" evidence="3">
    <location>
        <begin position="353"/>
        <end position="371"/>
    </location>
</feature>
<keyword evidence="3" id="KW-1133">Transmembrane helix</keyword>
<feature type="transmembrane region" description="Helical" evidence="3">
    <location>
        <begin position="131"/>
        <end position="150"/>
    </location>
</feature>
<feature type="transmembrane region" description="Helical" evidence="3">
    <location>
        <begin position="260"/>
        <end position="280"/>
    </location>
</feature>
<dbReference type="SUPFAM" id="SSF103473">
    <property type="entry name" value="MFS general substrate transporter"/>
    <property type="match status" value="1"/>
</dbReference>
<evidence type="ECO:0000256" key="1">
    <source>
        <dbReference type="ARBA" id="ARBA00004141"/>
    </source>
</evidence>
<dbReference type="InterPro" id="IPR036259">
    <property type="entry name" value="MFS_trans_sf"/>
</dbReference>
<dbReference type="PANTHER" id="PTHR11360">
    <property type="entry name" value="MONOCARBOXYLATE TRANSPORTER"/>
    <property type="match status" value="1"/>
</dbReference>
<evidence type="ECO:0000256" key="2">
    <source>
        <dbReference type="ARBA" id="ARBA00006727"/>
    </source>
</evidence>
<dbReference type="OrthoDB" id="2213137at2759"/>
<evidence type="ECO:0000313" key="6">
    <source>
        <dbReference type="Proteomes" id="UP000799429"/>
    </source>
</evidence>
<dbReference type="AlphaFoldDB" id="A0A9P4SHD6"/>
<reference evidence="5" key="1">
    <citation type="journal article" date="2020" name="Stud. Mycol.">
        <title>101 Dothideomycetes genomes: a test case for predicting lifestyles and emergence of pathogens.</title>
        <authorList>
            <person name="Haridas S."/>
            <person name="Albert R."/>
            <person name="Binder M."/>
            <person name="Bloem J."/>
            <person name="Labutti K."/>
            <person name="Salamov A."/>
            <person name="Andreopoulos B."/>
            <person name="Baker S."/>
            <person name="Barry K."/>
            <person name="Bills G."/>
            <person name="Bluhm B."/>
            <person name="Cannon C."/>
            <person name="Castanera R."/>
            <person name="Culley D."/>
            <person name="Daum C."/>
            <person name="Ezra D."/>
            <person name="Gonzalez J."/>
            <person name="Henrissat B."/>
            <person name="Kuo A."/>
            <person name="Liang C."/>
            <person name="Lipzen A."/>
            <person name="Lutzoni F."/>
            <person name="Magnuson J."/>
            <person name="Mondo S."/>
            <person name="Nolan M."/>
            <person name="Ohm R."/>
            <person name="Pangilinan J."/>
            <person name="Park H.-J."/>
            <person name="Ramirez L."/>
            <person name="Alfaro M."/>
            <person name="Sun H."/>
            <person name="Tritt A."/>
            <person name="Yoshinaga Y."/>
            <person name="Zwiers L.-H."/>
            <person name="Turgeon B."/>
            <person name="Goodwin S."/>
            <person name="Spatafora J."/>
            <person name="Crous P."/>
            <person name="Grigoriev I."/>
        </authorList>
    </citation>
    <scope>NUCLEOTIDE SEQUENCE</scope>
    <source>
        <strain evidence="5">CBS 101060</strain>
    </source>
</reference>
<feature type="transmembrane region" description="Helical" evidence="3">
    <location>
        <begin position="300"/>
        <end position="321"/>
    </location>
</feature>
<dbReference type="EMBL" id="MU006090">
    <property type="protein sequence ID" value="KAF2841835.1"/>
    <property type="molecule type" value="Genomic_DNA"/>
</dbReference>
<feature type="transmembrane region" description="Helical" evidence="3">
    <location>
        <begin position="437"/>
        <end position="457"/>
    </location>
</feature>
<keyword evidence="6" id="KW-1185">Reference proteome</keyword>
<dbReference type="Gene3D" id="1.20.1250.20">
    <property type="entry name" value="MFS general substrate transporter like domains"/>
    <property type="match status" value="2"/>
</dbReference>
<feature type="domain" description="Major facilitator superfamily (MFS) profile" evidence="4">
    <location>
        <begin position="264"/>
        <end position="461"/>
    </location>
</feature>
<sequence length="461" mass="49694">MSTVEYELDLQRAQATIPRPATEQINELDASHIIHSSFGSGQSEVEQTPLPPTDGGRAAWLVLAGCSIIQTPVWGFSLAFGVFQEFYTKDSGLKGNKSGIAIIGTTFTGILYLTSPVLFGVLTRWPGIRSICGPIGLLINIISLLLSSFATEVWQLIATQGVLCGLGSGLLFAPTTLYLDEWFVRKKGLAIGIMWAGKSISGVVLPFIMDVSLRKFGPRTTLQGWTVATLLMTAPLLHFLRPRIPVARSSSARRLDLSFLRLSSFWMLQAGNIMQSLGYFLPTAYLSAYTVDQLHLSSTIGTLLLSILNGTSVFGGIVIGVVSDHFHVTNAILVSTLGSTAAIFFLWGFSSHVAVLSIFVIVYGFFAGGYSTTWSGALMELKRESPASDTGFMFGLLSGGRGIGNVISGPLSVALMTNAGWLDLENTGGYSSKYGPMIIFTGVTALLGGWSWIWRYLKTHC</sequence>
<feature type="transmembrane region" description="Helical" evidence="3">
    <location>
        <begin position="392"/>
        <end position="417"/>
    </location>
</feature>
<dbReference type="GO" id="GO:0022857">
    <property type="term" value="F:transmembrane transporter activity"/>
    <property type="evidence" value="ECO:0007669"/>
    <property type="project" value="InterPro"/>
</dbReference>
<dbReference type="InterPro" id="IPR050327">
    <property type="entry name" value="Proton-linked_MCT"/>
</dbReference>
<protein>
    <submittedName>
        <fullName evidence="5">MFS monocarboxylate transporter</fullName>
    </submittedName>
</protein>
<accession>A0A9P4SHD6</accession>
<dbReference type="PANTHER" id="PTHR11360:SF287">
    <property type="entry name" value="MFS MONOCARBOXYLATE TRANSPORTER"/>
    <property type="match status" value="1"/>
</dbReference>
<dbReference type="Proteomes" id="UP000799429">
    <property type="component" value="Unassembled WGS sequence"/>
</dbReference>
<name>A0A9P4SHD6_9PEZI</name>
<evidence type="ECO:0000256" key="3">
    <source>
        <dbReference type="SAM" id="Phobius"/>
    </source>
</evidence>
<gene>
    <name evidence="5" type="ORF">M501DRAFT_927369</name>
</gene>
<feature type="transmembrane region" description="Helical" evidence="3">
    <location>
        <begin position="100"/>
        <end position="119"/>
    </location>
</feature>
<evidence type="ECO:0000313" key="5">
    <source>
        <dbReference type="EMBL" id="KAF2841835.1"/>
    </source>
</evidence>
<keyword evidence="3" id="KW-0472">Membrane</keyword>
<dbReference type="PROSITE" id="PS50850">
    <property type="entry name" value="MFS"/>
    <property type="match status" value="1"/>
</dbReference>
<dbReference type="Pfam" id="PF07690">
    <property type="entry name" value="MFS_1"/>
    <property type="match status" value="1"/>
</dbReference>
<dbReference type="InterPro" id="IPR011701">
    <property type="entry name" value="MFS"/>
</dbReference>
<evidence type="ECO:0000259" key="4">
    <source>
        <dbReference type="PROSITE" id="PS50850"/>
    </source>
</evidence>
<feature type="transmembrane region" description="Helical" evidence="3">
    <location>
        <begin position="221"/>
        <end position="240"/>
    </location>
</feature>
<dbReference type="InterPro" id="IPR020846">
    <property type="entry name" value="MFS_dom"/>
</dbReference>
<feature type="transmembrane region" description="Helical" evidence="3">
    <location>
        <begin position="156"/>
        <end position="177"/>
    </location>
</feature>
<comment type="caution">
    <text evidence="5">The sequence shown here is derived from an EMBL/GenBank/DDBJ whole genome shotgun (WGS) entry which is preliminary data.</text>
</comment>
<dbReference type="GO" id="GO:0016020">
    <property type="term" value="C:membrane"/>
    <property type="evidence" value="ECO:0007669"/>
    <property type="project" value="UniProtKB-SubCell"/>
</dbReference>